<evidence type="ECO:0000313" key="3">
    <source>
        <dbReference type="Proteomes" id="UP000320672"/>
    </source>
</evidence>
<keyword evidence="3" id="KW-1185">Reference proteome</keyword>
<organism evidence="2 3">
    <name type="scientific">Roseimaritima multifibrata</name>
    <dbReference type="NCBI Taxonomy" id="1930274"/>
    <lineage>
        <taxon>Bacteria</taxon>
        <taxon>Pseudomonadati</taxon>
        <taxon>Planctomycetota</taxon>
        <taxon>Planctomycetia</taxon>
        <taxon>Pirellulales</taxon>
        <taxon>Pirellulaceae</taxon>
        <taxon>Roseimaritima</taxon>
    </lineage>
</organism>
<dbReference type="RefSeq" id="WP_145349396.1">
    <property type="nucleotide sequence ID" value="NZ_CP036262.1"/>
</dbReference>
<keyword evidence="1" id="KW-0472">Membrane</keyword>
<dbReference type="AlphaFoldDB" id="A0A517M8V7"/>
<dbReference type="OrthoDB" id="10014290at2"/>
<name>A0A517M8V7_9BACT</name>
<keyword evidence="1" id="KW-0812">Transmembrane</keyword>
<dbReference type="Proteomes" id="UP000320672">
    <property type="component" value="Chromosome"/>
</dbReference>
<feature type="transmembrane region" description="Helical" evidence="1">
    <location>
        <begin position="21"/>
        <end position="41"/>
    </location>
</feature>
<dbReference type="EMBL" id="CP036262">
    <property type="protein sequence ID" value="QDS91309.1"/>
    <property type="molecule type" value="Genomic_DNA"/>
</dbReference>
<evidence type="ECO:0000313" key="2">
    <source>
        <dbReference type="EMBL" id="QDS91309.1"/>
    </source>
</evidence>
<proteinExistence type="predicted"/>
<keyword evidence="1" id="KW-1133">Transmembrane helix</keyword>
<dbReference type="KEGG" id="rml:FF011L_00380"/>
<reference evidence="2 3" key="1">
    <citation type="submission" date="2019-02" db="EMBL/GenBank/DDBJ databases">
        <title>Deep-cultivation of Planctomycetes and their phenomic and genomic characterization uncovers novel biology.</title>
        <authorList>
            <person name="Wiegand S."/>
            <person name="Jogler M."/>
            <person name="Boedeker C."/>
            <person name="Pinto D."/>
            <person name="Vollmers J."/>
            <person name="Rivas-Marin E."/>
            <person name="Kohn T."/>
            <person name="Peeters S.H."/>
            <person name="Heuer A."/>
            <person name="Rast P."/>
            <person name="Oberbeckmann S."/>
            <person name="Bunk B."/>
            <person name="Jeske O."/>
            <person name="Meyerdierks A."/>
            <person name="Storesund J.E."/>
            <person name="Kallscheuer N."/>
            <person name="Luecker S."/>
            <person name="Lage O.M."/>
            <person name="Pohl T."/>
            <person name="Merkel B.J."/>
            <person name="Hornburger P."/>
            <person name="Mueller R.-W."/>
            <person name="Bruemmer F."/>
            <person name="Labrenz M."/>
            <person name="Spormann A.M."/>
            <person name="Op den Camp H."/>
            <person name="Overmann J."/>
            <person name="Amann R."/>
            <person name="Jetten M.S.M."/>
            <person name="Mascher T."/>
            <person name="Medema M.H."/>
            <person name="Devos D.P."/>
            <person name="Kaster A.-K."/>
            <person name="Ovreas L."/>
            <person name="Rohde M."/>
            <person name="Galperin M.Y."/>
            <person name="Jogler C."/>
        </authorList>
    </citation>
    <scope>NUCLEOTIDE SEQUENCE [LARGE SCALE GENOMIC DNA]</scope>
    <source>
        <strain evidence="2 3">FF011L</strain>
    </source>
</reference>
<gene>
    <name evidence="2" type="ORF">FF011L_00380</name>
</gene>
<protein>
    <submittedName>
        <fullName evidence="2">Uncharacterized protein</fullName>
    </submittedName>
</protein>
<evidence type="ECO:0000256" key="1">
    <source>
        <dbReference type="SAM" id="Phobius"/>
    </source>
</evidence>
<sequence>MNRFHQKTIVGCSVIRRRRGAALLICMLAAAAVSLSAMAILRSLHRSSLRTQSIESIAADRQVAMGIANAAVSQLKANPTLSGDLYYPSLSEDARVAVTRVSSKETLLTVWLFPAATQPAYIRTVDPSKL</sequence>
<accession>A0A517M8V7</accession>